<feature type="domain" description="PAC" evidence="5">
    <location>
        <begin position="79"/>
        <end position="132"/>
    </location>
</feature>
<dbReference type="NCBIfam" id="TIGR00229">
    <property type="entry name" value="sensory_box"/>
    <property type="match status" value="1"/>
</dbReference>
<dbReference type="Gene3D" id="3.30.450.20">
    <property type="entry name" value="PAS domain"/>
    <property type="match status" value="1"/>
</dbReference>
<organism evidence="6">
    <name type="scientific">marine sediment metagenome</name>
    <dbReference type="NCBI Taxonomy" id="412755"/>
    <lineage>
        <taxon>unclassified sequences</taxon>
        <taxon>metagenomes</taxon>
        <taxon>ecological metagenomes</taxon>
    </lineage>
</organism>
<keyword evidence="3" id="KW-0157">Chromophore</keyword>
<keyword evidence="2" id="KW-0288">FMN</keyword>
<dbReference type="InterPro" id="IPR000700">
    <property type="entry name" value="PAS-assoc_C"/>
</dbReference>
<gene>
    <name evidence="6" type="ORF">LCGC14_1224920</name>
</gene>
<dbReference type="AlphaFoldDB" id="A0A0F9LXF7"/>
<accession>A0A0F9LXF7</accession>
<proteinExistence type="predicted"/>
<comment type="caution">
    <text evidence="6">The sequence shown here is derived from an EMBL/GenBank/DDBJ whole genome shotgun (WGS) entry which is preliminary data.</text>
</comment>
<dbReference type="InterPro" id="IPR000014">
    <property type="entry name" value="PAS"/>
</dbReference>
<dbReference type="PROSITE" id="PS50112">
    <property type="entry name" value="PAS"/>
    <property type="match status" value="1"/>
</dbReference>
<evidence type="ECO:0008006" key="7">
    <source>
        <dbReference type="Google" id="ProtNLM"/>
    </source>
</evidence>
<reference evidence="6" key="1">
    <citation type="journal article" date="2015" name="Nature">
        <title>Complex archaea that bridge the gap between prokaryotes and eukaryotes.</title>
        <authorList>
            <person name="Spang A."/>
            <person name="Saw J.H."/>
            <person name="Jorgensen S.L."/>
            <person name="Zaremba-Niedzwiedzka K."/>
            <person name="Martijn J."/>
            <person name="Lind A.E."/>
            <person name="van Eijk R."/>
            <person name="Schleper C."/>
            <person name="Guy L."/>
            <person name="Ettema T.J."/>
        </authorList>
    </citation>
    <scope>NUCLEOTIDE SEQUENCE</scope>
</reference>
<dbReference type="EMBL" id="LAZR01006486">
    <property type="protein sequence ID" value="KKM91801.1"/>
    <property type="molecule type" value="Genomic_DNA"/>
</dbReference>
<dbReference type="Pfam" id="PF13426">
    <property type="entry name" value="PAS_9"/>
    <property type="match status" value="1"/>
</dbReference>
<name>A0A0F9LXF7_9ZZZZ</name>
<dbReference type="PANTHER" id="PTHR47429">
    <property type="entry name" value="PROTEIN TWIN LOV 1"/>
    <property type="match status" value="1"/>
</dbReference>
<evidence type="ECO:0000259" key="4">
    <source>
        <dbReference type="PROSITE" id="PS50112"/>
    </source>
</evidence>
<dbReference type="InterPro" id="IPR035965">
    <property type="entry name" value="PAS-like_dom_sf"/>
</dbReference>
<protein>
    <recommendedName>
        <fullName evidence="7">PAS domain-containing protein</fullName>
    </recommendedName>
</protein>
<dbReference type="GO" id="GO:0005634">
    <property type="term" value="C:nucleus"/>
    <property type="evidence" value="ECO:0007669"/>
    <property type="project" value="TreeGrafter"/>
</dbReference>
<evidence type="ECO:0000256" key="3">
    <source>
        <dbReference type="ARBA" id="ARBA00022991"/>
    </source>
</evidence>
<dbReference type="CDD" id="cd00130">
    <property type="entry name" value="PAS"/>
    <property type="match status" value="1"/>
</dbReference>
<evidence type="ECO:0000256" key="2">
    <source>
        <dbReference type="ARBA" id="ARBA00022643"/>
    </source>
</evidence>
<dbReference type="PANTHER" id="PTHR47429:SF2">
    <property type="entry name" value="PROTEIN TWIN LOV 1"/>
    <property type="match status" value="1"/>
</dbReference>
<evidence type="ECO:0000256" key="1">
    <source>
        <dbReference type="ARBA" id="ARBA00022630"/>
    </source>
</evidence>
<keyword evidence="1" id="KW-0285">Flavoprotein</keyword>
<dbReference type="SMART" id="SM00091">
    <property type="entry name" value="PAS"/>
    <property type="match status" value="1"/>
</dbReference>
<dbReference type="PROSITE" id="PS50113">
    <property type="entry name" value="PAC"/>
    <property type="match status" value="1"/>
</dbReference>
<feature type="domain" description="PAS" evidence="4">
    <location>
        <begin position="23"/>
        <end position="54"/>
    </location>
</feature>
<evidence type="ECO:0000313" key="6">
    <source>
        <dbReference type="EMBL" id="KKM91801.1"/>
    </source>
</evidence>
<sequence length="145" mass="16810">MFEFQKLPNGDFEKIVNLCMCSVMITDSDAKIVYVNEYFSETTGYSSEEVIGQNPNILRSGEMPDEYYKELWETITQGKEWNGELLNKDKNGVYFWEFARILPIHDIDGNQFYIGVKQNITRVKELEEKLVGLYDKAIACVKNSP</sequence>
<dbReference type="SUPFAM" id="SSF55785">
    <property type="entry name" value="PYP-like sensor domain (PAS domain)"/>
    <property type="match status" value="1"/>
</dbReference>
<evidence type="ECO:0000259" key="5">
    <source>
        <dbReference type="PROSITE" id="PS50113"/>
    </source>
</evidence>